<name>A0A2H1W253_SPOFR</name>
<evidence type="ECO:0000313" key="5">
    <source>
        <dbReference type="EMBL" id="SOQ47170.1"/>
    </source>
</evidence>
<keyword evidence="1" id="KW-0479">Metal-binding</keyword>
<protein>
    <submittedName>
        <fullName evidence="5">SFRICE_001928</fullName>
    </submittedName>
</protein>
<accession>A0A2H1W253</accession>
<evidence type="ECO:0000256" key="2">
    <source>
        <dbReference type="ARBA" id="ARBA00022771"/>
    </source>
</evidence>
<sequence length="76" mass="8815">MYNSRSPSVLRSPQILEGTEAELLKIGGYWYKLDGCYTSKRRWVCARGCGARLHTVGKRVVFTELRHFCRTNNYTI</sequence>
<dbReference type="InterPro" id="IPR007588">
    <property type="entry name" value="Znf_FLYWCH"/>
</dbReference>
<keyword evidence="2" id="KW-0863">Zinc-finger</keyword>
<dbReference type="GO" id="GO:0008270">
    <property type="term" value="F:zinc ion binding"/>
    <property type="evidence" value="ECO:0007669"/>
    <property type="project" value="UniProtKB-KW"/>
</dbReference>
<feature type="domain" description="FLYWCH-type" evidence="4">
    <location>
        <begin position="22"/>
        <end position="67"/>
    </location>
</feature>
<dbReference type="Pfam" id="PF04500">
    <property type="entry name" value="FLYWCH"/>
    <property type="match status" value="1"/>
</dbReference>
<keyword evidence="3" id="KW-0862">Zinc</keyword>
<dbReference type="Gene3D" id="2.20.25.240">
    <property type="match status" value="1"/>
</dbReference>
<reference evidence="5" key="1">
    <citation type="submission" date="2016-07" db="EMBL/GenBank/DDBJ databases">
        <authorList>
            <person name="Bretaudeau A."/>
        </authorList>
    </citation>
    <scope>NUCLEOTIDE SEQUENCE</scope>
    <source>
        <strain evidence="5">Rice</strain>
        <tissue evidence="5">Whole body</tissue>
    </source>
</reference>
<proteinExistence type="predicted"/>
<evidence type="ECO:0000256" key="1">
    <source>
        <dbReference type="ARBA" id="ARBA00022723"/>
    </source>
</evidence>
<dbReference type="EMBL" id="ODYU01005862">
    <property type="protein sequence ID" value="SOQ47170.1"/>
    <property type="molecule type" value="Genomic_DNA"/>
</dbReference>
<evidence type="ECO:0000256" key="3">
    <source>
        <dbReference type="ARBA" id="ARBA00022833"/>
    </source>
</evidence>
<organism evidence="5">
    <name type="scientific">Spodoptera frugiperda</name>
    <name type="common">Fall armyworm</name>
    <dbReference type="NCBI Taxonomy" id="7108"/>
    <lineage>
        <taxon>Eukaryota</taxon>
        <taxon>Metazoa</taxon>
        <taxon>Ecdysozoa</taxon>
        <taxon>Arthropoda</taxon>
        <taxon>Hexapoda</taxon>
        <taxon>Insecta</taxon>
        <taxon>Pterygota</taxon>
        <taxon>Neoptera</taxon>
        <taxon>Endopterygota</taxon>
        <taxon>Lepidoptera</taxon>
        <taxon>Glossata</taxon>
        <taxon>Ditrysia</taxon>
        <taxon>Noctuoidea</taxon>
        <taxon>Noctuidae</taxon>
        <taxon>Amphipyrinae</taxon>
        <taxon>Spodoptera</taxon>
    </lineage>
</organism>
<gene>
    <name evidence="5" type="ORF">SFRICE_001928</name>
</gene>
<dbReference type="AlphaFoldDB" id="A0A2H1W253"/>
<evidence type="ECO:0000259" key="4">
    <source>
        <dbReference type="Pfam" id="PF04500"/>
    </source>
</evidence>